<dbReference type="InterPro" id="IPR001841">
    <property type="entry name" value="Znf_RING"/>
</dbReference>
<dbReference type="GO" id="GO:0008270">
    <property type="term" value="F:zinc ion binding"/>
    <property type="evidence" value="ECO:0007669"/>
    <property type="project" value="UniProtKB-KW"/>
</dbReference>
<dbReference type="CDD" id="cd16494">
    <property type="entry name" value="RING-CH-C4HC3_ZSWM2"/>
    <property type="match status" value="1"/>
</dbReference>
<dbReference type="InterPro" id="IPR013083">
    <property type="entry name" value="Znf_RING/FYVE/PHD"/>
</dbReference>
<name>A0AAE0JPS7_9PEZI</name>
<evidence type="ECO:0000313" key="7">
    <source>
        <dbReference type="Proteomes" id="UP001278500"/>
    </source>
</evidence>
<feature type="region of interest" description="Disordered" evidence="2">
    <location>
        <begin position="1"/>
        <end position="40"/>
    </location>
</feature>
<reference evidence="6" key="1">
    <citation type="journal article" date="2023" name="Mol. Phylogenet. Evol.">
        <title>Genome-scale phylogeny and comparative genomics of the fungal order Sordariales.</title>
        <authorList>
            <person name="Hensen N."/>
            <person name="Bonometti L."/>
            <person name="Westerberg I."/>
            <person name="Brannstrom I.O."/>
            <person name="Guillou S."/>
            <person name="Cros-Aarteil S."/>
            <person name="Calhoun S."/>
            <person name="Haridas S."/>
            <person name="Kuo A."/>
            <person name="Mondo S."/>
            <person name="Pangilinan J."/>
            <person name="Riley R."/>
            <person name="LaButti K."/>
            <person name="Andreopoulos B."/>
            <person name="Lipzen A."/>
            <person name="Chen C."/>
            <person name="Yan M."/>
            <person name="Daum C."/>
            <person name="Ng V."/>
            <person name="Clum A."/>
            <person name="Steindorff A."/>
            <person name="Ohm R.A."/>
            <person name="Martin F."/>
            <person name="Silar P."/>
            <person name="Natvig D.O."/>
            <person name="Lalanne C."/>
            <person name="Gautier V."/>
            <person name="Ament-Velasquez S.L."/>
            <person name="Kruys A."/>
            <person name="Hutchinson M.I."/>
            <person name="Powell A.J."/>
            <person name="Barry K."/>
            <person name="Miller A.N."/>
            <person name="Grigoriev I.V."/>
            <person name="Debuchy R."/>
            <person name="Gladieux P."/>
            <person name="Hiltunen Thoren M."/>
            <person name="Johannesson H."/>
        </authorList>
    </citation>
    <scope>NUCLEOTIDE SEQUENCE</scope>
    <source>
        <strain evidence="6">CBS 560.94</strain>
    </source>
</reference>
<keyword evidence="3" id="KW-0812">Transmembrane</keyword>
<dbReference type="InterPro" id="IPR039903">
    <property type="entry name" value="Zswim2"/>
</dbReference>
<dbReference type="EMBL" id="JAUEPP010000001">
    <property type="protein sequence ID" value="KAK3355426.1"/>
    <property type="molecule type" value="Genomic_DNA"/>
</dbReference>
<dbReference type="Pfam" id="PF04434">
    <property type="entry name" value="SWIM"/>
    <property type="match status" value="1"/>
</dbReference>
<dbReference type="Proteomes" id="UP001278500">
    <property type="component" value="Unassembled WGS sequence"/>
</dbReference>
<dbReference type="PROSITE" id="PS50966">
    <property type="entry name" value="ZF_SWIM"/>
    <property type="match status" value="1"/>
</dbReference>
<gene>
    <name evidence="6" type="ORF">B0H65DRAFT_415706</name>
</gene>
<dbReference type="PROSITE" id="PS50089">
    <property type="entry name" value="ZF_RING_2"/>
    <property type="match status" value="1"/>
</dbReference>
<keyword evidence="3" id="KW-0472">Membrane</keyword>
<keyword evidence="1" id="KW-0479">Metal-binding</keyword>
<feature type="domain" description="RING-type" evidence="4">
    <location>
        <begin position="185"/>
        <end position="240"/>
    </location>
</feature>
<reference evidence="6" key="2">
    <citation type="submission" date="2023-06" db="EMBL/GenBank/DDBJ databases">
        <authorList>
            <consortium name="Lawrence Berkeley National Laboratory"/>
            <person name="Haridas S."/>
            <person name="Hensen N."/>
            <person name="Bonometti L."/>
            <person name="Westerberg I."/>
            <person name="Brannstrom I.O."/>
            <person name="Guillou S."/>
            <person name="Cros-Aarteil S."/>
            <person name="Calhoun S."/>
            <person name="Kuo A."/>
            <person name="Mondo S."/>
            <person name="Pangilinan J."/>
            <person name="Riley R."/>
            <person name="Labutti K."/>
            <person name="Andreopoulos B."/>
            <person name="Lipzen A."/>
            <person name="Chen C."/>
            <person name="Yanf M."/>
            <person name="Daum C."/>
            <person name="Ng V."/>
            <person name="Clum A."/>
            <person name="Steindorff A."/>
            <person name="Ohm R."/>
            <person name="Martin F."/>
            <person name="Silar P."/>
            <person name="Natvig D."/>
            <person name="Lalanne C."/>
            <person name="Gautier V."/>
            <person name="Ament-Velasquez S.L."/>
            <person name="Kruys A."/>
            <person name="Hutchinson M.I."/>
            <person name="Powell A.J."/>
            <person name="Barry K."/>
            <person name="Miller A.N."/>
            <person name="Grigoriev I.V."/>
            <person name="Debuchy R."/>
            <person name="Gladieux P."/>
            <person name="Thoren M.H."/>
            <person name="Johannesson H."/>
        </authorList>
    </citation>
    <scope>NUCLEOTIDE SEQUENCE</scope>
    <source>
        <strain evidence="6">CBS 560.94</strain>
    </source>
</reference>
<accession>A0AAE0JPS7</accession>
<dbReference type="GeneID" id="87861155"/>
<dbReference type="Pfam" id="PF13639">
    <property type="entry name" value="zf-RING_2"/>
    <property type="match status" value="1"/>
</dbReference>
<evidence type="ECO:0000313" key="6">
    <source>
        <dbReference type="EMBL" id="KAK3355426.1"/>
    </source>
</evidence>
<feature type="domain" description="SWIM-type" evidence="5">
    <location>
        <begin position="103"/>
        <end position="135"/>
    </location>
</feature>
<dbReference type="InterPro" id="IPR007527">
    <property type="entry name" value="Znf_SWIM"/>
</dbReference>
<proteinExistence type="predicted"/>
<dbReference type="RefSeq" id="XP_062686804.1">
    <property type="nucleotide sequence ID" value="XM_062824001.1"/>
</dbReference>
<evidence type="ECO:0008006" key="8">
    <source>
        <dbReference type="Google" id="ProtNLM"/>
    </source>
</evidence>
<comment type="caution">
    <text evidence="6">The sequence shown here is derived from an EMBL/GenBank/DDBJ whole genome shotgun (WGS) entry which is preliminary data.</text>
</comment>
<keyword evidence="1" id="KW-0862">Zinc</keyword>
<dbReference type="SUPFAM" id="SSF57850">
    <property type="entry name" value="RING/U-box"/>
    <property type="match status" value="1"/>
</dbReference>
<protein>
    <recommendedName>
        <fullName evidence="8">RING-type domain-containing protein</fullName>
    </recommendedName>
</protein>
<organism evidence="6 7">
    <name type="scientific">Neurospora tetraspora</name>
    <dbReference type="NCBI Taxonomy" id="94610"/>
    <lineage>
        <taxon>Eukaryota</taxon>
        <taxon>Fungi</taxon>
        <taxon>Dikarya</taxon>
        <taxon>Ascomycota</taxon>
        <taxon>Pezizomycotina</taxon>
        <taxon>Sordariomycetes</taxon>
        <taxon>Sordariomycetidae</taxon>
        <taxon>Sordariales</taxon>
        <taxon>Sordariaceae</taxon>
        <taxon>Neurospora</taxon>
    </lineage>
</organism>
<dbReference type="GO" id="GO:0061630">
    <property type="term" value="F:ubiquitin protein ligase activity"/>
    <property type="evidence" value="ECO:0007669"/>
    <property type="project" value="InterPro"/>
</dbReference>
<dbReference type="Gene3D" id="3.30.40.10">
    <property type="entry name" value="Zinc/RING finger domain, C3HC4 (zinc finger)"/>
    <property type="match status" value="1"/>
</dbReference>
<evidence type="ECO:0000256" key="2">
    <source>
        <dbReference type="SAM" id="MobiDB-lite"/>
    </source>
</evidence>
<evidence type="ECO:0000256" key="3">
    <source>
        <dbReference type="SAM" id="Phobius"/>
    </source>
</evidence>
<evidence type="ECO:0000256" key="1">
    <source>
        <dbReference type="PROSITE-ProRule" id="PRU00175"/>
    </source>
</evidence>
<dbReference type="PANTHER" id="PTHR21540:SF0">
    <property type="entry name" value="PHD FAMILY PROTEIN"/>
    <property type="match status" value="1"/>
</dbReference>
<feature type="transmembrane region" description="Helical" evidence="3">
    <location>
        <begin position="376"/>
        <end position="397"/>
    </location>
</feature>
<keyword evidence="3" id="KW-1133">Transmembrane helix</keyword>
<sequence length="431" mass="48266">MGTSKTAASSRKRKQVDDEPTVPDTEQVASSSKKSKKDELALATDEKRLRRFRDKAPQAFAVIYERATTQRFFVLSRKRIPVWDSFEGFEEEVEIAGSTGNIYTVTIARQPTCTCPMGEKNEQCKHIIYVLARVLRAKYEYVYQLALLSCELEEIFDNAPLIVEDGDSAATGEGDKKRKPIEGDCPICFSEMEVHKPEEIVWCRAACGQNIHKECFEMWAATKRKQAGGAKAEVTCPYCRSVWEGNDDMIKKIKKGKPTSEGYVNVADQLGISQVRDTSTYHYGGSRSGYTFGRNRSRRFPPIKSFIRAANIIMRAASATLSSVISAVTTALDFDGREDTAYRQAAETVLQAFLNMDSETFEFTYIDPDANLDVGLGSYLLIHVTYTVIGGIVFLLARKCRDPGIQEELVRRCPNLPSLFRGVDNRVLGRG</sequence>
<evidence type="ECO:0000259" key="4">
    <source>
        <dbReference type="PROSITE" id="PS50089"/>
    </source>
</evidence>
<keyword evidence="7" id="KW-1185">Reference proteome</keyword>
<dbReference type="PANTHER" id="PTHR21540">
    <property type="entry name" value="RING FINGER AND SWIM DOMAIN-CONTAINING PROTEIN 2"/>
    <property type="match status" value="1"/>
</dbReference>
<dbReference type="AlphaFoldDB" id="A0AAE0JPS7"/>
<evidence type="ECO:0000259" key="5">
    <source>
        <dbReference type="PROSITE" id="PS50966"/>
    </source>
</evidence>
<keyword evidence="1" id="KW-0863">Zinc-finger</keyword>